<dbReference type="Proteomes" id="UP000235025">
    <property type="component" value="Unassembled WGS sequence"/>
</dbReference>
<evidence type="ECO:0000313" key="2">
    <source>
        <dbReference type="Proteomes" id="UP000235025"/>
    </source>
</evidence>
<dbReference type="EMBL" id="NMQA01000382">
    <property type="protein sequence ID" value="PLZ94722.1"/>
    <property type="molecule type" value="Genomic_DNA"/>
</dbReference>
<sequence length="91" mass="10233">MKRLNILFRSVAIGTLQKINLNVKIIATGRLSSRQNLAKSQAVAVKAFLSKLCTTKELLLKIAAVKKVIKETYKNFIQKQVVFLFVTVNNN</sequence>
<name>A0A2N6K9K2_9CYAN</name>
<accession>A0A2N6K9K2</accession>
<comment type="caution">
    <text evidence="1">The sequence shown here is derived from an EMBL/GenBank/DDBJ whole genome shotgun (WGS) entry which is preliminary data.</text>
</comment>
<dbReference type="RefSeq" id="WP_102175148.1">
    <property type="nucleotide sequence ID" value="NZ_NMQA01000382.1"/>
</dbReference>
<proteinExistence type="predicted"/>
<gene>
    <name evidence="1" type="ORF">CEN50_24535</name>
</gene>
<dbReference type="AlphaFoldDB" id="A0A2N6K9K2"/>
<reference evidence="1 2" key="1">
    <citation type="submission" date="2017-07" db="EMBL/GenBank/DDBJ databases">
        <title>Genomes of Fischerella (Mastigocladus) sp. strains.</title>
        <authorList>
            <person name="Miller S.R."/>
        </authorList>
    </citation>
    <scope>NUCLEOTIDE SEQUENCE [LARGE SCALE GENOMIC DNA]</scope>
    <source>
        <strain evidence="1 2">CCMEE 5268</strain>
    </source>
</reference>
<organism evidence="1 2">
    <name type="scientific">Fischerella thermalis CCMEE 5268</name>
    <dbReference type="NCBI Taxonomy" id="2019662"/>
    <lineage>
        <taxon>Bacteria</taxon>
        <taxon>Bacillati</taxon>
        <taxon>Cyanobacteriota</taxon>
        <taxon>Cyanophyceae</taxon>
        <taxon>Nostocales</taxon>
        <taxon>Hapalosiphonaceae</taxon>
        <taxon>Fischerella</taxon>
    </lineage>
</organism>
<protein>
    <submittedName>
        <fullName evidence="1">Uncharacterized protein</fullName>
    </submittedName>
</protein>
<evidence type="ECO:0000313" key="1">
    <source>
        <dbReference type="EMBL" id="PLZ94722.1"/>
    </source>
</evidence>